<feature type="domain" description="4Fe-4S ferredoxin-type" evidence="4">
    <location>
        <begin position="148"/>
        <end position="179"/>
    </location>
</feature>
<gene>
    <name evidence="5" type="ORF">CLV27_1041</name>
</gene>
<dbReference type="RefSeq" id="WP_132526480.1">
    <property type="nucleotide sequence ID" value="NZ_SMFV01000003.1"/>
</dbReference>
<feature type="domain" description="4Fe-4S ferredoxin-type" evidence="4">
    <location>
        <begin position="77"/>
        <end position="106"/>
    </location>
</feature>
<keyword evidence="6" id="KW-1185">Reference proteome</keyword>
<feature type="domain" description="4Fe-4S ferredoxin-type" evidence="4">
    <location>
        <begin position="39"/>
        <end position="68"/>
    </location>
</feature>
<dbReference type="GO" id="GO:0046872">
    <property type="term" value="F:metal ion binding"/>
    <property type="evidence" value="ECO:0007669"/>
    <property type="project" value="UniProtKB-KW"/>
</dbReference>
<keyword evidence="2" id="KW-0408">Iron</keyword>
<keyword evidence="1" id="KW-0479">Metal-binding</keyword>
<name>A0A4R1GA76_9BACT</name>
<proteinExistence type="predicted"/>
<dbReference type="AlphaFoldDB" id="A0A4R1GA76"/>
<evidence type="ECO:0000256" key="2">
    <source>
        <dbReference type="ARBA" id="ARBA00023004"/>
    </source>
</evidence>
<organism evidence="5 6">
    <name type="scientific">Phorcysia thermohydrogeniphila</name>
    <dbReference type="NCBI Taxonomy" id="936138"/>
    <lineage>
        <taxon>Bacteria</taxon>
        <taxon>Pseudomonadati</taxon>
        <taxon>Aquificota</taxon>
        <taxon>Aquificia</taxon>
        <taxon>Desulfurobacteriales</taxon>
        <taxon>Desulfurobacteriaceae</taxon>
        <taxon>Phorcysia</taxon>
    </lineage>
</organism>
<accession>A0A4R1GA76</accession>
<dbReference type="Pfam" id="PF12838">
    <property type="entry name" value="Fer4_7"/>
    <property type="match status" value="2"/>
</dbReference>
<dbReference type="PANTHER" id="PTHR43122:SF1">
    <property type="entry name" value="IRON-SULFUR-BINDING PROTEIN"/>
    <property type="match status" value="1"/>
</dbReference>
<dbReference type="InterPro" id="IPR017900">
    <property type="entry name" value="4Fe4S_Fe_S_CS"/>
</dbReference>
<dbReference type="InterPro" id="IPR017896">
    <property type="entry name" value="4Fe4S_Fe-S-bd"/>
</dbReference>
<evidence type="ECO:0000313" key="5">
    <source>
        <dbReference type="EMBL" id="TCK04608.1"/>
    </source>
</evidence>
<dbReference type="Gene3D" id="3.30.70.20">
    <property type="match status" value="2"/>
</dbReference>
<dbReference type="Proteomes" id="UP000295777">
    <property type="component" value="Unassembled WGS sequence"/>
</dbReference>
<dbReference type="PROSITE" id="PS00198">
    <property type="entry name" value="4FE4S_FER_1"/>
    <property type="match status" value="1"/>
</dbReference>
<protein>
    <submittedName>
        <fullName evidence="5">Ferredoxin-type protein NapG</fullName>
    </submittedName>
</protein>
<comment type="caution">
    <text evidence="5">The sequence shown here is derived from an EMBL/GenBank/DDBJ whole genome shotgun (WGS) entry which is preliminary data.</text>
</comment>
<sequence length="184" mass="20868">MSRRRFFKFLADSVAKAAAEFAYEVTKPDKTFIRPPGSGDEDTFLALCTKCGKCISACQTGILDRVKEMNPIIVDTPFMNFDNNYCERCYACIEACESGALSRKNLENYRYVAVLDISRCVAYQDIFCQTCYWSCPRMDKAITLKDFTYPEFHQEACLGCGRCIHACPTIPKSISFKKVKNENG</sequence>
<evidence type="ECO:0000256" key="1">
    <source>
        <dbReference type="ARBA" id="ARBA00022723"/>
    </source>
</evidence>
<evidence type="ECO:0000313" key="6">
    <source>
        <dbReference type="Proteomes" id="UP000295777"/>
    </source>
</evidence>
<evidence type="ECO:0000256" key="3">
    <source>
        <dbReference type="ARBA" id="ARBA00023014"/>
    </source>
</evidence>
<dbReference type="EMBL" id="SMFV01000003">
    <property type="protein sequence ID" value="TCK04608.1"/>
    <property type="molecule type" value="Genomic_DNA"/>
</dbReference>
<dbReference type="PROSITE" id="PS51379">
    <property type="entry name" value="4FE4S_FER_2"/>
    <property type="match status" value="3"/>
</dbReference>
<dbReference type="SUPFAM" id="SSF54862">
    <property type="entry name" value="4Fe-4S ferredoxins"/>
    <property type="match status" value="1"/>
</dbReference>
<keyword evidence="3" id="KW-0411">Iron-sulfur</keyword>
<dbReference type="CDD" id="cd16373">
    <property type="entry name" value="DMSOR_beta_like"/>
    <property type="match status" value="1"/>
</dbReference>
<evidence type="ECO:0000259" key="4">
    <source>
        <dbReference type="PROSITE" id="PS51379"/>
    </source>
</evidence>
<dbReference type="OrthoDB" id="9810688at2"/>
<dbReference type="GO" id="GO:0051536">
    <property type="term" value="F:iron-sulfur cluster binding"/>
    <property type="evidence" value="ECO:0007669"/>
    <property type="project" value="UniProtKB-KW"/>
</dbReference>
<dbReference type="PANTHER" id="PTHR43122">
    <property type="entry name" value="FERREDOXIN SUBUNIT OF PYRUVATE:FLAVODOXIN OXIDOREDUCTASE-RELATED"/>
    <property type="match status" value="1"/>
</dbReference>
<reference evidence="5 6" key="1">
    <citation type="submission" date="2019-03" db="EMBL/GenBank/DDBJ databases">
        <title>Genomic Encyclopedia of Archaeal and Bacterial Type Strains, Phase II (KMG-II): from individual species to whole genera.</title>
        <authorList>
            <person name="Goeker M."/>
        </authorList>
    </citation>
    <scope>NUCLEOTIDE SEQUENCE [LARGE SCALE GENOMIC DNA]</scope>
    <source>
        <strain evidence="5 6">DSM 24425</strain>
    </source>
</reference>